<dbReference type="VEuPathDB" id="FungiDB:HpaG801925"/>
<evidence type="ECO:0000256" key="1">
    <source>
        <dbReference type="SAM" id="MobiDB-lite"/>
    </source>
</evidence>
<feature type="region of interest" description="Disordered" evidence="1">
    <location>
        <begin position="293"/>
        <end position="319"/>
    </location>
</feature>
<proteinExistence type="predicted"/>
<dbReference type="eggNOG" id="ENOG502RQ61">
    <property type="taxonomic scope" value="Eukaryota"/>
</dbReference>
<evidence type="ECO:0000313" key="5">
    <source>
        <dbReference type="Proteomes" id="UP000011713"/>
    </source>
</evidence>
<evidence type="ECO:0000259" key="3">
    <source>
        <dbReference type="Pfam" id="PF23202"/>
    </source>
</evidence>
<organism evidence="4 5">
    <name type="scientific">Hyaloperonospora arabidopsidis (strain Emoy2)</name>
    <name type="common">Downy mildew agent</name>
    <name type="synonym">Peronospora arabidopsidis</name>
    <dbReference type="NCBI Taxonomy" id="559515"/>
    <lineage>
        <taxon>Eukaryota</taxon>
        <taxon>Sar</taxon>
        <taxon>Stramenopiles</taxon>
        <taxon>Oomycota</taxon>
        <taxon>Peronosporomycetes</taxon>
        <taxon>Peronosporales</taxon>
        <taxon>Peronosporaceae</taxon>
        <taxon>Hyaloperonospora</taxon>
    </lineage>
</organism>
<dbReference type="Pfam" id="PF23202">
    <property type="entry name" value="PAH_ZNF598"/>
    <property type="match status" value="1"/>
</dbReference>
<dbReference type="InterPro" id="IPR036871">
    <property type="entry name" value="PX_dom_sf"/>
</dbReference>
<dbReference type="InterPro" id="IPR001683">
    <property type="entry name" value="PX_dom"/>
</dbReference>
<accession>M4B6M4</accession>
<dbReference type="Proteomes" id="UP000011713">
    <property type="component" value="Unassembled WGS sequence"/>
</dbReference>
<feature type="domain" description="PX" evidence="2">
    <location>
        <begin position="55"/>
        <end position="131"/>
    </location>
</feature>
<feature type="compositionally biased region" description="Basic and acidic residues" evidence="1">
    <location>
        <begin position="294"/>
        <end position="303"/>
    </location>
</feature>
<dbReference type="HOGENOM" id="CLU_054133_0_0_1"/>
<dbReference type="Pfam" id="PF00787">
    <property type="entry name" value="PX"/>
    <property type="match status" value="1"/>
</dbReference>
<dbReference type="EnsemblProtists" id="HpaT801925">
    <property type="protein sequence ID" value="HpaP801925"/>
    <property type="gene ID" value="HpaG801925"/>
</dbReference>
<dbReference type="AlphaFoldDB" id="M4B6M4"/>
<dbReference type="EMBL" id="JH598637">
    <property type="status" value="NOT_ANNOTATED_CDS"/>
    <property type="molecule type" value="Genomic_DNA"/>
</dbReference>
<keyword evidence="5" id="KW-1185">Reference proteome</keyword>
<reference evidence="4" key="2">
    <citation type="submission" date="2015-06" db="UniProtKB">
        <authorList>
            <consortium name="EnsemblProtists"/>
        </authorList>
    </citation>
    <scope>IDENTIFICATION</scope>
    <source>
        <strain evidence="4">Emoy2</strain>
    </source>
</reference>
<dbReference type="GO" id="GO:0035091">
    <property type="term" value="F:phosphatidylinositol binding"/>
    <property type="evidence" value="ECO:0007669"/>
    <property type="project" value="InterPro"/>
</dbReference>
<dbReference type="InterPro" id="IPR057634">
    <property type="entry name" value="PAH_ZNF598/HEL2"/>
</dbReference>
<evidence type="ECO:0000259" key="2">
    <source>
        <dbReference type="Pfam" id="PF00787"/>
    </source>
</evidence>
<dbReference type="CDD" id="cd06093">
    <property type="entry name" value="PX_domain"/>
    <property type="match status" value="1"/>
</dbReference>
<dbReference type="OMA" id="VQWSLWK"/>
<reference evidence="5" key="1">
    <citation type="journal article" date="2010" name="Science">
        <title>Signatures of adaptation to obligate biotrophy in the Hyaloperonospora arabidopsidis genome.</title>
        <authorList>
            <person name="Baxter L."/>
            <person name="Tripathy S."/>
            <person name="Ishaque N."/>
            <person name="Boot N."/>
            <person name="Cabral A."/>
            <person name="Kemen E."/>
            <person name="Thines M."/>
            <person name="Ah-Fong A."/>
            <person name="Anderson R."/>
            <person name="Badejoko W."/>
            <person name="Bittner-Eddy P."/>
            <person name="Boore J.L."/>
            <person name="Chibucos M.C."/>
            <person name="Coates M."/>
            <person name="Dehal P."/>
            <person name="Delehaunty K."/>
            <person name="Dong S."/>
            <person name="Downton P."/>
            <person name="Dumas B."/>
            <person name="Fabro G."/>
            <person name="Fronick C."/>
            <person name="Fuerstenberg S.I."/>
            <person name="Fulton L."/>
            <person name="Gaulin E."/>
            <person name="Govers F."/>
            <person name="Hughes L."/>
            <person name="Humphray S."/>
            <person name="Jiang R.H."/>
            <person name="Judelson H."/>
            <person name="Kamoun S."/>
            <person name="Kyung K."/>
            <person name="Meijer H."/>
            <person name="Minx P."/>
            <person name="Morris P."/>
            <person name="Nelson J."/>
            <person name="Phuntumart V."/>
            <person name="Qutob D."/>
            <person name="Rehmany A."/>
            <person name="Rougon-Cardoso A."/>
            <person name="Ryden P."/>
            <person name="Torto-Alalibo T."/>
            <person name="Studholme D."/>
            <person name="Wang Y."/>
            <person name="Win J."/>
            <person name="Wood J."/>
            <person name="Clifton S.W."/>
            <person name="Rogers J."/>
            <person name="Van den Ackerveken G."/>
            <person name="Jones J.D."/>
            <person name="McDowell J.M."/>
            <person name="Beynon J."/>
            <person name="Tyler B.M."/>
        </authorList>
    </citation>
    <scope>NUCLEOTIDE SEQUENCE [LARGE SCALE GENOMIC DNA]</scope>
    <source>
        <strain evidence="5">Emoy2</strain>
    </source>
</reference>
<protein>
    <submittedName>
        <fullName evidence="4">Uncharacterized protein</fullName>
    </submittedName>
</protein>
<dbReference type="Gene3D" id="3.30.1520.10">
    <property type="entry name" value="Phox-like domain"/>
    <property type="match status" value="1"/>
</dbReference>
<dbReference type="InParanoid" id="M4B6M4"/>
<evidence type="ECO:0000313" key="4">
    <source>
        <dbReference type="EnsemblProtists" id="HpaP801925"/>
    </source>
</evidence>
<dbReference type="SUPFAM" id="SSF64268">
    <property type="entry name" value="PX domain"/>
    <property type="match status" value="1"/>
</dbReference>
<feature type="domain" description="ZNF598/HEL2 PAH" evidence="3">
    <location>
        <begin position="388"/>
        <end position="464"/>
    </location>
</feature>
<sequence length="467" mass="52680">MTPPDFLFRVSPLKLHVRTATQTHGEPAVYELFCRLNTTCDKQETKQEGEPAASAVQWSIWKTYDEFQAFDNQMRAVRESLFAKMMVTVVFAPGHRMRAFFHQDHTPGFLEKRRAELDFYMQRVMLFPNVAEFSKKRGGCKVLADFIGAEQHIDCSGLLVPMSPNMNVSGDFSSSMGMRRDDSTNSDNRVSCVSGVGTGDKVNSVRKKSRLEIEEEVALRCGDHELKRFKKHARLFRKENDPVAAATAFVEFLLKTFDPEFAGWIVQRFVRSLRSAEKREALRAAASLSMASTDVDRMEESRSQRRNCRTSSQDDEGADHGVEKYGTFAMQCNGTVVDSWFTCSHLISSVMVEFLRVDQKLQGLSDRHQNSDARASDPAILGRISRKKANRQILERVNALSNGDALTVDKFKQAAKALGNQGMSGQAFADFLRLTYGKQEAEKLLLLVVEVIPQPLVQQELRVALVR</sequence>
<name>M4B6M4_HYAAE</name>